<organism evidence="4 5">
    <name type="scientific">Candidatus Accumulibacter meliphilus</name>
    <dbReference type="NCBI Taxonomy" id="2211374"/>
    <lineage>
        <taxon>Bacteria</taxon>
        <taxon>Pseudomonadati</taxon>
        <taxon>Pseudomonadota</taxon>
        <taxon>Betaproteobacteria</taxon>
        <taxon>Candidatus Accumulibacter</taxon>
    </lineage>
</organism>
<dbReference type="GO" id="GO:0015562">
    <property type="term" value="F:efflux transmembrane transporter activity"/>
    <property type="evidence" value="ECO:0007669"/>
    <property type="project" value="TreeGrafter"/>
</dbReference>
<reference evidence="4 5" key="1">
    <citation type="submission" date="2018-05" db="EMBL/GenBank/DDBJ databases">
        <title>Integrated omic analyses show evidence that a Ca. Accumulibacter phosphatis strain performs denitrification under micro-aerobic conditions.</title>
        <authorList>
            <person name="Camejo P.Y."/>
            <person name="Katherine M.D."/>
            <person name="Daniel N.R."/>
        </authorList>
    </citation>
    <scope>NUCLEOTIDE SEQUENCE [LARGE SCALE GENOMIC DNA]</scope>
    <source>
        <strain evidence="4">UW-LDO-IC</strain>
    </source>
</reference>
<dbReference type="Pfam" id="PF25989">
    <property type="entry name" value="YknX_C"/>
    <property type="match status" value="1"/>
</dbReference>
<comment type="similarity">
    <text evidence="1">Belongs to the membrane fusion protein (MFP) (TC 8.A.1) family.</text>
</comment>
<dbReference type="InterPro" id="IPR058637">
    <property type="entry name" value="YknX-like_C"/>
</dbReference>
<dbReference type="Gene3D" id="2.40.30.170">
    <property type="match status" value="1"/>
</dbReference>
<dbReference type="Gene3D" id="2.40.420.20">
    <property type="match status" value="1"/>
</dbReference>
<feature type="domain" description="CusB-like beta-barrel" evidence="2">
    <location>
        <begin position="235"/>
        <end position="311"/>
    </location>
</feature>
<dbReference type="Gene3D" id="2.40.50.100">
    <property type="match status" value="1"/>
</dbReference>
<name>A0A369XFN7_9PROT</name>
<dbReference type="PANTHER" id="PTHR30469">
    <property type="entry name" value="MULTIDRUG RESISTANCE PROTEIN MDTA"/>
    <property type="match status" value="1"/>
</dbReference>
<evidence type="ECO:0000256" key="1">
    <source>
        <dbReference type="ARBA" id="ARBA00009477"/>
    </source>
</evidence>
<dbReference type="InterPro" id="IPR058792">
    <property type="entry name" value="Beta-barrel_RND_2"/>
</dbReference>
<protein>
    <submittedName>
        <fullName evidence="4">Efflux RND transporter periplasmic adaptor subunit</fullName>
    </submittedName>
</protein>
<evidence type="ECO:0000259" key="2">
    <source>
        <dbReference type="Pfam" id="PF25954"/>
    </source>
</evidence>
<accession>A0A369XFN7</accession>
<dbReference type="NCBIfam" id="TIGR01730">
    <property type="entry name" value="RND_mfp"/>
    <property type="match status" value="1"/>
</dbReference>
<dbReference type="InterPro" id="IPR006143">
    <property type="entry name" value="RND_pump_MFP"/>
</dbReference>
<sequence>MNVRVPRKGVFGALVVAVVLLLGWLATSQGPLAPTKVTLARVEQGPLVASTFGIGTVEARRSYALGPTMASRVARVLVDQGDVIKAGQLLAELDPVDLDDRVASSRLAAQRAASAVRTAQAQLSEAQSRAQLAVASARRSAELRARGFVSQEATDAKRQEANAATAAVEASRSQLAAARRDHERALADVAGVGKLRAQARLTSPVDGVVSARLVEPGSTIVAGQAVLQLIDPASLWVKARIDQGQAGGVRVGQAAEIVLRAEAGRVYPGEVQRVDWQSDAVTEERIVNVGFTARPDTLSIGDLVEVTIATAELADAHWLPAAAVKRIDQQDGVWQVRDGHVVFRPVAVGITTLDGRSQILEGLDRGDEMVVHSEQALRPDAKVKVVAAIVASAESVASVSSGR</sequence>
<dbReference type="EMBL" id="QPGA01000120">
    <property type="protein sequence ID" value="RDE48674.1"/>
    <property type="molecule type" value="Genomic_DNA"/>
</dbReference>
<evidence type="ECO:0000313" key="4">
    <source>
        <dbReference type="EMBL" id="RDE48674.1"/>
    </source>
</evidence>
<comment type="caution">
    <text evidence="4">The sequence shown here is derived from an EMBL/GenBank/DDBJ whole genome shotgun (WGS) entry which is preliminary data.</text>
</comment>
<gene>
    <name evidence="4" type="ORF">DVS81_20860</name>
</gene>
<dbReference type="PANTHER" id="PTHR30469:SF15">
    <property type="entry name" value="HLYD FAMILY OF SECRETION PROTEINS"/>
    <property type="match status" value="1"/>
</dbReference>
<dbReference type="Gene3D" id="1.10.287.470">
    <property type="entry name" value="Helix hairpin bin"/>
    <property type="match status" value="1"/>
</dbReference>
<proteinExistence type="inferred from homology"/>
<dbReference type="Proteomes" id="UP000253831">
    <property type="component" value="Unassembled WGS sequence"/>
</dbReference>
<evidence type="ECO:0000259" key="3">
    <source>
        <dbReference type="Pfam" id="PF25989"/>
    </source>
</evidence>
<feature type="domain" description="YknX-like C-terminal permuted SH3-like" evidence="3">
    <location>
        <begin position="318"/>
        <end position="385"/>
    </location>
</feature>
<dbReference type="AlphaFoldDB" id="A0A369XFN7"/>
<dbReference type="GO" id="GO:1990281">
    <property type="term" value="C:efflux pump complex"/>
    <property type="evidence" value="ECO:0007669"/>
    <property type="project" value="TreeGrafter"/>
</dbReference>
<evidence type="ECO:0000313" key="5">
    <source>
        <dbReference type="Proteomes" id="UP000253831"/>
    </source>
</evidence>
<dbReference type="Pfam" id="PF25954">
    <property type="entry name" value="Beta-barrel_RND_2"/>
    <property type="match status" value="1"/>
</dbReference>
<dbReference type="SUPFAM" id="SSF111369">
    <property type="entry name" value="HlyD-like secretion proteins"/>
    <property type="match status" value="1"/>
</dbReference>